<evidence type="ECO:0000259" key="1">
    <source>
        <dbReference type="SMART" id="SM00642"/>
    </source>
</evidence>
<accession>A0A6J7EX95</accession>
<dbReference type="PANTHER" id="PTHR10357:SF209">
    <property type="entry name" value="PERIPLASMIC ALPHA-AMYLASE"/>
    <property type="match status" value="1"/>
</dbReference>
<dbReference type="Gene3D" id="3.20.20.80">
    <property type="entry name" value="Glycosidases"/>
    <property type="match status" value="1"/>
</dbReference>
<dbReference type="InterPro" id="IPR017853">
    <property type="entry name" value="GH"/>
</dbReference>
<dbReference type="AlphaFoldDB" id="A0A6J7EX95"/>
<reference evidence="2" key="1">
    <citation type="submission" date="2020-05" db="EMBL/GenBank/DDBJ databases">
        <authorList>
            <person name="Chiriac C."/>
            <person name="Salcher M."/>
            <person name="Ghai R."/>
            <person name="Kavagutti S V."/>
        </authorList>
    </citation>
    <scope>NUCLEOTIDE SEQUENCE</scope>
</reference>
<dbReference type="EMBL" id="CAFBLZ010000048">
    <property type="protein sequence ID" value="CAB4885725.1"/>
    <property type="molecule type" value="Genomic_DNA"/>
</dbReference>
<organism evidence="2">
    <name type="scientific">freshwater metagenome</name>
    <dbReference type="NCBI Taxonomy" id="449393"/>
    <lineage>
        <taxon>unclassified sequences</taxon>
        <taxon>metagenomes</taxon>
        <taxon>ecological metagenomes</taxon>
    </lineage>
</organism>
<dbReference type="Pfam" id="PF00128">
    <property type="entry name" value="Alpha-amylase"/>
    <property type="match status" value="1"/>
</dbReference>
<dbReference type="Gene3D" id="2.60.40.1180">
    <property type="entry name" value="Golgi alpha-mannosidase II"/>
    <property type="match status" value="1"/>
</dbReference>
<dbReference type="SUPFAM" id="SSF51445">
    <property type="entry name" value="(Trans)glycosidases"/>
    <property type="match status" value="1"/>
</dbReference>
<name>A0A6J7EX95_9ZZZZ</name>
<evidence type="ECO:0000313" key="2">
    <source>
        <dbReference type="EMBL" id="CAB4885725.1"/>
    </source>
</evidence>
<feature type="domain" description="Glycosyl hydrolase family 13 catalytic" evidence="1">
    <location>
        <begin position="45"/>
        <end position="454"/>
    </location>
</feature>
<gene>
    <name evidence="2" type="ORF">UFOPK3482_00675</name>
</gene>
<dbReference type="InterPro" id="IPR013780">
    <property type="entry name" value="Glyco_hydro_b"/>
</dbReference>
<dbReference type="SMART" id="SM00642">
    <property type="entry name" value="Aamy"/>
    <property type="match status" value="1"/>
</dbReference>
<sequence>MKINRLVAASTIIAIFLASQASGADFSALAKPMVRQATSGESIYFVMTDRFENADPSNDNAGLVGGSWLGGFDPTAPGYWHGGDFKGLTKHIAYIKSLGFTSIWITPPVKQKYVQGGSAAYHGYWGLDFTTVDPHLGTEADFKEMVATAHKSGLKVIIDVVANHTADVIHLEFGTPIISADEATSKKPSWLNDLSNYHNEGNGQGVTGDFYGLDDIATERPVVIQGWIDVWSDWINKFDIDGMRIDTFKYVDAAFWKRVIPAIRAVALKKGKKNFPIFGEVYDVSPYTTSSYVTSQQVESVLDFPFQKRVTRFAAYGGNTIELASLFNSDDLYTTATTNAAGLITFMGNHDMGRIGYFIRDAVLESDTVGALERAKLANALLLLLRGSPAVYYGDEKGLAGIGGDKQARQDLFATQVTDWQTAPRIGAEPAGTTSLFSTVHPLETQIKQLQALIAGNPALRAGTQQVRTGEGDVFVVTRYAQNQEYFIAFNGSDEKSSADFKVSTVGAKWASLSGLCTSTSTSANSINIQVPARDYCIYKANKKYLPSSKLSVAISVKNIDFFVQDAVAITATIPGDDYNTVTFSYRKKGGPWITIGTADKRTVEDLETQAGFYRVYLQKAGLKGGSEVETIAVAKSVTGKIVASKILSVKIPK</sequence>
<dbReference type="InterPro" id="IPR006047">
    <property type="entry name" value="GH13_cat_dom"/>
</dbReference>
<dbReference type="GO" id="GO:0005975">
    <property type="term" value="P:carbohydrate metabolic process"/>
    <property type="evidence" value="ECO:0007669"/>
    <property type="project" value="InterPro"/>
</dbReference>
<dbReference type="CDD" id="cd11339">
    <property type="entry name" value="AmyAc_bac_CMD_like_2"/>
    <property type="match status" value="1"/>
</dbReference>
<protein>
    <submittedName>
        <fullName evidence="2">Unannotated protein</fullName>
    </submittedName>
</protein>
<dbReference type="PANTHER" id="PTHR10357">
    <property type="entry name" value="ALPHA-AMYLASE FAMILY MEMBER"/>
    <property type="match status" value="1"/>
</dbReference>
<proteinExistence type="predicted"/>